<sequence>MTNDNFWRRGPLAVFAVSSVLGCGEPSASEAGEQGEGEGESESAELEPTYTYWADAKAVLDSKCASCHTEGDIAPFSLDDYAEVAAAAAVLPYAIEAGTMPPWPPGPGCNEYRHARSLDADERELLLTWLAEGAPEGDPADEPPASEDPAPTFEPDVTISLPEPYTPTKEPDDYRCFPVAWDGPQPWVTGFRVLPDQRSVVHHVIAFAADPDQAEEVAQLDAADDGPGYTCYGSSGLPGARWIASWAPGGRGQAFPEGTGVRLEPGSTLIIQVHYNTSTSDPVADQSAVELSLADSVERPLVNQPLTNFEWVVGSEPMLIPAGEPEVTHATQIDVFSPLWSTPLAETGVAEGDDLLLHFAGLHMHQLGVRAKLTIVRADGGDTCVVEIPRWDFSWQGAFELREPLRVHPGDKIGLECTWDNSVNNQPIFDGELVEPQDVLWGEGTRDEMCLAVAAFSRP</sequence>
<accession>A0A2S9XEK9</accession>
<proteinExistence type="predicted"/>
<evidence type="ECO:0000313" key="4">
    <source>
        <dbReference type="EMBL" id="PRP91306.1"/>
    </source>
</evidence>
<dbReference type="SUPFAM" id="SSF49742">
    <property type="entry name" value="PHM/PNGase F"/>
    <property type="match status" value="2"/>
</dbReference>
<feature type="region of interest" description="Disordered" evidence="2">
    <location>
        <begin position="133"/>
        <end position="165"/>
    </location>
</feature>
<dbReference type="SUPFAM" id="SSF46626">
    <property type="entry name" value="Cytochrome c"/>
    <property type="match status" value="1"/>
</dbReference>
<dbReference type="InterPro" id="IPR024548">
    <property type="entry name" value="Cu2_monoox_C"/>
</dbReference>
<evidence type="ECO:0000256" key="1">
    <source>
        <dbReference type="ARBA" id="ARBA00023157"/>
    </source>
</evidence>
<dbReference type="RefSeq" id="WP_181198245.1">
    <property type="nucleotide sequence ID" value="NZ_PVNK01000248.1"/>
</dbReference>
<dbReference type="EMBL" id="PVNK01000248">
    <property type="protein sequence ID" value="PRP91306.1"/>
    <property type="molecule type" value="Genomic_DNA"/>
</dbReference>
<dbReference type="InterPro" id="IPR036909">
    <property type="entry name" value="Cyt_c-like_dom_sf"/>
</dbReference>
<dbReference type="InterPro" id="IPR000945">
    <property type="entry name" value="DBH-like"/>
</dbReference>
<keyword evidence="5" id="KW-1185">Reference proteome</keyword>
<evidence type="ECO:0000313" key="5">
    <source>
        <dbReference type="Proteomes" id="UP000237968"/>
    </source>
</evidence>
<comment type="caution">
    <text evidence="4">The sequence shown here is derived from an EMBL/GenBank/DDBJ whole genome shotgun (WGS) entry which is preliminary data.</text>
</comment>
<dbReference type="InterPro" id="IPR008977">
    <property type="entry name" value="PHM/PNGase_F_dom_sf"/>
</dbReference>
<keyword evidence="1" id="KW-1015">Disulfide bond</keyword>
<dbReference type="GO" id="GO:0020037">
    <property type="term" value="F:heme binding"/>
    <property type="evidence" value="ECO:0007669"/>
    <property type="project" value="InterPro"/>
</dbReference>
<feature type="compositionally biased region" description="Acidic residues" evidence="2">
    <location>
        <begin position="33"/>
        <end position="45"/>
    </location>
</feature>
<dbReference type="GO" id="GO:0004500">
    <property type="term" value="F:dopamine beta-monooxygenase activity"/>
    <property type="evidence" value="ECO:0007669"/>
    <property type="project" value="InterPro"/>
</dbReference>
<dbReference type="GO" id="GO:0005507">
    <property type="term" value="F:copper ion binding"/>
    <property type="evidence" value="ECO:0007669"/>
    <property type="project" value="InterPro"/>
</dbReference>
<dbReference type="Pfam" id="PF03712">
    <property type="entry name" value="Cu2_monoox_C"/>
    <property type="match status" value="1"/>
</dbReference>
<dbReference type="Gene3D" id="2.60.120.310">
    <property type="entry name" value="Copper type II, ascorbate-dependent monooxygenase, N-terminal domain"/>
    <property type="match status" value="1"/>
</dbReference>
<dbReference type="Gene3D" id="2.60.120.230">
    <property type="match status" value="1"/>
</dbReference>
<feature type="region of interest" description="Disordered" evidence="2">
    <location>
        <begin position="26"/>
        <end position="46"/>
    </location>
</feature>
<dbReference type="GO" id="GO:0009055">
    <property type="term" value="F:electron transfer activity"/>
    <property type="evidence" value="ECO:0007669"/>
    <property type="project" value="InterPro"/>
</dbReference>
<dbReference type="InterPro" id="IPR036939">
    <property type="entry name" value="Cu2_ascorb_mOase_N_sf"/>
</dbReference>
<name>A0A2S9XEK9_9BACT</name>
<organism evidence="4 5">
    <name type="scientific">Enhygromyxa salina</name>
    <dbReference type="NCBI Taxonomy" id="215803"/>
    <lineage>
        <taxon>Bacteria</taxon>
        <taxon>Pseudomonadati</taxon>
        <taxon>Myxococcota</taxon>
        <taxon>Polyangia</taxon>
        <taxon>Nannocystales</taxon>
        <taxon>Nannocystaceae</taxon>
        <taxon>Enhygromyxa</taxon>
    </lineage>
</organism>
<reference evidence="4 5" key="1">
    <citation type="submission" date="2018-03" db="EMBL/GenBank/DDBJ databases">
        <title>Draft Genome Sequences of the Obligatory Marine Myxobacteria Enhygromyxa salina SWB005.</title>
        <authorList>
            <person name="Poehlein A."/>
            <person name="Moghaddam J.A."/>
            <person name="Harms H."/>
            <person name="Alanjari M."/>
            <person name="Koenig G.M."/>
            <person name="Daniel R."/>
            <person name="Schaeberle T.F."/>
        </authorList>
    </citation>
    <scope>NUCLEOTIDE SEQUENCE [LARGE SCALE GENOMIC DNA]</scope>
    <source>
        <strain evidence="4 5">SWB005</strain>
    </source>
</reference>
<gene>
    <name evidence="4" type="ORF">ENSA5_56550</name>
</gene>
<dbReference type="PANTHER" id="PTHR10157">
    <property type="entry name" value="DOPAMINE BETA HYDROXYLASE RELATED"/>
    <property type="match status" value="1"/>
</dbReference>
<dbReference type="PANTHER" id="PTHR10157:SF23">
    <property type="entry name" value="MOXD1 HOMOLOG 1"/>
    <property type="match status" value="1"/>
</dbReference>
<evidence type="ECO:0000256" key="2">
    <source>
        <dbReference type="SAM" id="MobiDB-lite"/>
    </source>
</evidence>
<dbReference type="AlphaFoldDB" id="A0A2S9XEK9"/>
<evidence type="ECO:0000259" key="3">
    <source>
        <dbReference type="Pfam" id="PF03712"/>
    </source>
</evidence>
<protein>
    <recommendedName>
        <fullName evidence="3">Copper type II ascorbate-dependent monooxygenase C-terminal domain-containing protein</fullName>
    </recommendedName>
</protein>
<dbReference type="Proteomes" id="UP000237968">
    <property type="component" value="Unassembled WGS sequence"/>
</dbReference>
<dbReference type="InterPro" id="IPR014784">
    <property type="entry name" value="Cu2_ascorb_mOase-like_C"/>
</dbReference>
<feature type="domain" description="Copper type II ascorbate-dependent monooxygenase C-terminal" evidence="3">
    <location>
        <begin position="361"/>
        <end position="451"/>
    </location>
</feature>